<proteinExistence type="predicted"/>
<comment type="caution">
    <text evidence="2">The sequence shown here is derived from an EMBL/GenBank/DDBJ whole genome shotgun (WGS) entry which is preliminary data.</text>
</comment>
<dbReference type="RefSeq" id="XP_041229772.1">
    <property type="nucleotide sequence ID" value="XM_041360785.1"/>
</dbReference>
<dbReference type="GeneID" id="64655083"/>
<keyword evidence="3" id="KW-1185">Reference proteome</keyword>
<organism evidence="2 3">
    <name type="scientific">Suillus fuscotomentosus</name>
    <dbReference type="NCBI Taxonomy" id="1912939"/>
    <lineage>
        <taxon>Eukaryota</taxon>
        <taxon>Fungi</taxon>
        <taxon>Dikarya</taxon>
        <taxon>Basidiomycota</taxon>
        <taxon>Agaricomycotina</taxon>
        <taxon>Agaricomycetes</taxon>
        <taxon>Agaricomycetidae</taxon>
        <taxon>Boletales</taxon>
        <taxon>Suillineae</taxon>
        <taxon>Suillaceae</taxon>
        <taxon>Suillus</taxon>
    </lineage>
</organism>
<accession>A0AAD4HPM7</accession>
<dbReference type="AlphaFoldDB" id="A0AAD4HPM7"/>
<evidence type="ECO:0000313" key="2">
    <source>
        <dbReference type="EMBL" id="KAG1904197.1"/>
    </source>
</evidence>
<feature type="chain" id="PRO_5042146664" description="Secreted protein" evidence="1">
    <location>
        <begin position="17"/>
        <end position="99"/>
    </location>
</feature>
<evidence type="ECO:0000313" key="3">
    <source>
        <dbReference type="Proteomes" id="UP001195769"/>
    </source>
</evidence>
<dbReference type="EMBL" id="JABBWK010000010">
    <property type="protein sequence ID" value="KAG1904197.1"/>
    <property type="molecule type" value="Genomic_DNA"/>
</dbReference>
<name>A0AAD4HPM7_9AGAM</name>
<keyword evidence="1" id="KW-0732">Signal</keyword>
<evidence type="ECO:0008006" key="4">
    <source>
        <dbReference type="Google" id="ProtNLM"/>
    </source>
</evidence>
<feature type="signal peptide" evidence="1">
    <location>
        <begin position="1"/>
        <end position="16"/>
    </location>
</feature>
<reference evidence="2" key="1">
    <citation type="journal article" date="2020" name="New Phytol.">
        <title>Comparative genomics reveals dynamic genome evolution in host specialist ectomycorrhizal fungi.</title>
        <authorList>
            <person name="Lofgren L.A."/>
            <person name="Nguyen N.H."/>
            <person name="Vilgalys R."/>
            <person name="Ruytinx J."/>
            <person name="Liao H.L."/>
            <person name="Branco S."/>
            <person name="Kuo A."/>
            <person name="LaButti K."/>
            <person name="Lipzen A."/>
            <person name="Andreopoulos W."/>
            <person name="Pangilinan J."/>
            <person name="Riley R."/>
            <person name="Hundley H."/>
            <person name="Na H."/>
            <person name="Barry K."/>
            <person name="Grigoriev I.V."/>
            <person name="Stajich J.E."/>
            <person name="Kennedy P.G."/>
        </authorList>
    </citation>
    <scope>NUCLEOTIDE SEQUENCE</scope>
    <source>
        <strain evidence="2">FC203</strain>
    </source>
</reference>
<gene>
    <name evidence="2" type="ORF">F5891DRAFT_1013361</name>
</gene>
<sequence length="99" mass="10982">MCFQPIFVLFFSGILATLPHLPRHLLCVFCLASFNVQGIYHFMVTGLATLHKTSDGCDILCSSTTHVQFVISIKELEIRSFGHSMVPADNKLSLPQKAT</sequence>
<evidence type="ECO:0000256" key="1">
    <source>
        <dbReference type="SAM" id="SignalP"/>
    </source>
</evidence>
<protein>
    <recommendedName>
        <fullName evidence="4">Secreted protein</fullName>
    </recommendedName>
</protein>
<dbReference type="Proteomes" id="UP001195769">
    <property type="component" value="Unassembled WGS sequence"/>
</dbReference>